<dbReference type="Proteomes" id="UP000501623">
    <property type="component" value="Chromosome"/>
</dbReference>
<evidence type="ECO:0000313" key="3">
    <source>
        <dbReference type="Proteomes" id="UP000501623"/>
    </source>
</evidence>
<proteinExistence type="predicted"/>
<dbReference type="RefSeq" id="WP_171591999.1">
    <property type="nucleotide sequence ID" value="NZ_CP053538.1"/>
</dbReference>
<accession>A0A6M6BIT4</accession>
<protein>
    <submittedName>
        <fullName evidence="2">Uncharacterized protein</fullName>
    </submittedName>
</protein>
<dbReference type="EMBL" id="CP053538">
    <property type="protein sequence ID" value="QJX47909.1"/>
    <property type="molecule type" value="Genomic_DNA"/>
</dbReference>
<evidence type="ECO:0000313" key="2">
    <source>
        <dbReference type="EMBL" id="QJX47909.1"/>
    </source>
</evidence>
<dbReference type="PROSITE" id="PS51257">
    <property type="entry name" value="PROKAR_LIPOPROTEIN"/>
    <property type="match status" value="1"/>
</dbReference>
<feature type="region of interest" description="Disordered" evidence="1">
    <location>
        <begin position="33"/>
        <end position="62"/>
    </location>
</feature>
<dbReference type="KEGG" id="hts:HMJ29_13540"/>
<dbReference type="AlphaFoldDB" id="A0A6M6BIT4"/>
<name>A0A6M6BIT4_9BACT</name>
<organism evidence="2 3">
    <name type="scientific">Hymenobacter taeanensis</name>
    <dbReference type="NCBI Taxonomy" id="2735321"/>
    <lineage>
        <taxon>Bacteria</taxon>
        <taxon>Pseudomonadati</taxon>
        <taxon>Bacteroidota</taxon>
        <taxon>Cytophagia</taxon>
        <taxon>Cytophagales</taxon>
        <taxon>Hymenobacteraceae</taxon>
        <taxon>Hymenobacter</taxon>
    </lineage>
</organism>
<sequence>MKAFLYISAIGLGLLSASCSQEKILHNPKSSYGSVKMKGAKRGNDKSQFKKNRNPIGLGLDMNGNNPYKFRMVDSGKPYKYSNKPK</sequence>
<reference evidence="2 3" key="1">
    <citation type="submission" date="2020-05" db="EMBL/GenBank/DDBJ databases">
        <title>Complete genome sequence of Hymenobacter sp. TS19 in Coasted Sand Dune.</title>
        <authorList>
            <person name="Lee J.-H."/>
            <person name="Jung J.-H."/>
            <person name="Jeong S."/>
            <person name="Zhao L."/>
            <person name="Kim M.-K."/>
            <person name="Seo H.-S."/>
            <person name="Lim S."/>
        </authorList>
    </citation>
    <scope>NUCLEOTIDE SEQUENCE [LARGE SCALE GENOMIC DNA]</scope>
    <source>
        <strain evidence="2 3">TS19</strain>
    </source>
</reference>
<gene>
    <name evidence="2" type="ORF">HMJ29_13540</name>
</gene>
<evidence type="ECO:0000256" key="1">
    <source>
        <dbReference type="SAM" id="MobiDB-lite"/>
    </source>
</evidence>
<keyword evidence="3" id="KW-1185">Reference proteome</keyword>